<sequence length="107" mass="10983">MHFVKFTAISVLAFALAAVAAPVDNGSNAAAAANVKQQTNNVSEDNEQVYLAKLKHATLIDGILADLPIVGPILGGPNSILTPILGTAVEIIDNVVAEIASVIDPLI</sequence>
<reference evidence="2" key="1">
    <citation type="submission" date="2022-07" db="EMBL/GenBank/DDBJ databases">
        <title>Phylogenomic reconstructions and comparative analyses of Kickxellomycotina fungi.</title>
        <authorList>
            <person name="Reynolds N.K."/>
            <person name="Stajich J.E."/>
            <person name="Barry K."/>
            <person name="Grigoriev I.V."/>
            <person name="Crous P."/>
            <person name="Smith M.E."/>
        </authorList>
    </citation>
    <scope>NUCLEOTIDE SEQUENCE</scope>
    <source>
        <strain evidence="2">NBRC 100468</strain>
    </source>
</reference>
<accession>A0A9W8DT09</accession>
<dbReference type="AlphaFoldDB" id="A0A9W8DT09"/>
<proteinExistence type="predicted"/>
<evidence type="ECO:0000313" key="3">
    <source>
        <dbReference type="Proteomes" id="UP001150538"/>
    </source>
</evidence>
<evidence type="ECO:0000313" key="2">
    <source>
        <dbReference type="EMBL" id="KAJ1921700.1"/>
    </source>
</evidence>
<feature type="signal peptide" evidence="1">
    <location>
        <begin position="1"/>
        <end position="20"/>
    </location>
</feature>
<name>A0A9W8DT09_9FUNG</name>
<evidence type="ECO:0000256" key="1">
    <source>
        <dbReference type="SAM" id="SignalP"/>
    </source>
</evidence>
<organism evidence="2 3">
    <name type="scientific">Mycoemilia scoparia</name>
    <dbReference type="NCBI Taxonomy" id="417184"/>
    <lineage>
        <taxon>Eukaryota</taxon>
        <taxon>Fungi</taxon>
        <taxon>Fungi incertae sedis</taxon>
        <taxon>Zoopagomycota</taxon>
        <taxon>Kickxellomycotina</taxon>
        <taxon>Kickxellomycetes</taxon>
        <taxon>Kickxellales</taxon>
        <taxon>Kickxellaceae</taxon>
        <taxon>Mycoemilia</taxon>
    </lineage>
</organism>
<keyword evidence="1" id="KW-0732">Signal</keyword>
<keyword evidence="3" id="KW-1185">Reference proteome</keyword>
<protein>
    <submittedName>
        <fullName evidence="2">Uncharacterized protein</fullName>
    </submittedName>
</protein>
<dbReference type="Proteomes" id="UP001150538">
    <property type="component" value="Unassembled WGS sequence"/>
</dbReference>
<dbReference type="EMBL" id="JANBPU010000003">
    <property type="protein sequence ID" value="KAJ1921700.1"/>
    <property type="molecule type" value="Genomic_DNA"/>
</dbReference>
<gene>
    <name evidence="2" type="ORF">H4219_000433</name>
</gene>
<comment type="caution">
    <text evidence="2">The sequence shown here is derived from an EMBL/GenBank/DDBJ whole genome shotgun (WGS) entry which is preliminary data.</text>
</comment>
<feature type="chain" id="PRO_5040765179" evidence="1">
    <location>
        <begin position="21"/>
        <end position="107"/>
    </location>
</feature>